<comment type="cofactor">
    <cofactor evidence="1">
        <name>Zn(2+)</name>
        <dbReference type="ChEBI" id="CHEBI:29105"/>
    </cofactor>
</comment>
<dbReference type="InterPro" id="IPR000834">
    <property type="entry name" value="Peptidase_M14"/>
</dbReference>
<dbReference type="Proteomes" id="UP001176940">
    <property type="component" value="Unassembled WGS sequence"/>
</dbReference>
<gene>
    <name evidence="5" type="ORF">RIMI_LOCUS22172299</name>
</gene>
<evidence type="ECO:0000256" key="2">
    <source>
        <dbReference type="ARBA" id="ARBA00005988"/>
    </source>
</evidence>
<accession>A0ABN9MKW4</accession>
<evidence type="ECO:0000259" key="4">
    <source>
        <dbReference type="PROSITE" id="PS52035"/>
    </source>
</evidence>
<feature type="domain" description="Peptidase M14" evidence="4">
    <location>
        <begin position="1"/>
        <end position="92"/>
    </location>
</feature>
<dbReference type="PANTHER" id="PTHR11705:SF151">
    <property type="entry name" value="CARBOXYPEPTIDASE O"/>
    <property type="match status" value="1"/>
</dbReference>
<keyword evidence="6" id="KW-1185">Reference proteome</keyword>
<protein>
    <recommendedName>
        <fullName evidence="4">Peptidase M14 domain-containing protein</fullName>
    </recommendedName>
</protein>
<dbReference type="SUPFAM" id="SSF53187">
    <property type="entry name" value="Zn-dependent exopeptidases"/>
    <property type="match status" value="1"/>
</dbReference>
<evidence type="ECO:0000256" key="3">
    <source>
        <dbReference type="PROSITE-ProRule" id="PRU01379"/>
    </source>
</evidence>
<dbReference type="Gene3D" id="3.40.630.10">
    <property type="entry name" value="Zn peptidases"/>
    <property type="match status" value="1"/>
</dbReference>
<comment type="caution">
    <text evidence="5">The sequence shown here is derived from an EMBL/GenBank/DDBJ whole genome shotgun (WGS) entry which is preliminary data.</text>
</comment>
<feature type="active site" description="Proton donor/acceptor" evidence="3">
    <location>
        <position position="58"/>
    </location>
</feature>
<dbReference type="PANTHER" id="PTHR11705">
    <property type="entry name" value="PROTEASE FAMILY M14 CARBOXYPEPTIDASE A,B"/>
    <property type="match status" value="1"/>
</dbReference>
<evidence type="ECO:0000313" key="5">
    <source>
        <dbReference type="EMBL" id="CAJ0967367.1"/>
    </source>
</evidence>
<dbReference type="Pfam" id="PF00246">
    <property type="entry name" value="Peptidase_M14"/>
    <property type="match status" value="1"/>
</dbReference>
<sequence length="124" mass="13907">MSGDYGGHFGSNFSFSIGRGSCDINPIENFDKKNNDEASGTSQDWVHDLGIEFSYTIELRDNGTYQFVLPEDQIQPTCEETMAGVLKIIEYVNDKYFPNQASKTCGNLYSYAFLSTFLTVLLLT</sequence>
<dbReference type="EMBL" id="CAUEEQ010078269">
    <property type="protein sequence ID" value="CAJ0967367.1"/>
    <property type="molecule type" value="Genomic_DNA"/>
</dbReference>
<dbReference type="PROSITE" id="PS52035">
    <property type="entry name" value="PEPTIDASE_M14"/>
    <property type="match status" value="1"/>
</dbReference>
<proteinExistence type="inferred from homology"/>
<evidence type="ECO:0000313" key="6">
    <source>
        <dbReference type="Proteomes" id="UP001176940"/>
    </source>
</evidence>
<comment type="similarity">
    <text evidence="2 3">Belongs to the peptidase M14 family.</text>
</comment>
<organism evidence="5 6">
    <name type="scientific">Ranitomeya imitator</name>
    <name type="common">mimic poison frog</name>
    <dbReference type="NCBI Taxonomy" id="111125"/>
    <lineage>
        <taxon>Eukaryota</taxon>
        <taxon>Metazoa</taxon>
        <taxon>Chordata</taxon>
        <taxon>Craniata</taxon>
        <taxon>Vertebrata</taxon>
        <taxon>Euteleostomi</taxon>
        <taxon>Amphibia</taxon>
        <taxon>Batrachia</taxon>
        <taxon>Anura</taxon>
        <taxon>Neobatrachia</taxon>
        <taxon>Hyloidea</taxon>
        <taxon>Dendrobatidae</taxon>
        <taxon>Dendrobatinae</taxon>
        <taxon>Ranitomeya</taxon>
    </lineage>
</organism>
<reference evidence="5" key="1">
    <citation type="submission" date="2023-07" db="EMBL/GenBank/DDBJ databases">
        <authorList>
            <person name="Stuckert A."/>
        </authorList>
    </citation>
    <scope>NUCLEOTIDE SEQUENCE</scope>
</reference>
<evidence type="ECO:0000256" key="1">
    <source>
        <dbReference type="ARBA" id="ARBA00001947"/>
    </source>
</evidence>
<name>A0ABN9MKW4_9NEOB</name>